<dbReference type="InterPro" id="IPR015424">
    <property type="entry name" value="PyrdxlP-dep_Trfase"/>
</dbReference>
<dbReference type="GO" id="GO:0008483">
    <property type="term" value="F:transaminase activity"/>
    <property type="evidence" value="ECO:0007669"/>
    <property type="project" value="UniProtKB-KW"/>
</dbReference>
<dbReference type="InterPro" id="IPR049704">
    <property type="entry name" value="Aminotrans_3_PPA_site"/>
</dbReference>
<keyword evidence="3 7" id="KW-0032">Aminotransferase</keyword>
<dbReference type="InterPro" id="IPR015422">
    <property type="entry name" value="PyrdxlP-dep_Trfase_small"/>
</dbReference>
<evidence type="ECO:0000313" key="8">
    <source>
        <dbReference type="Proteomes" id="UP000526408"/>
    </source>
</evidence>
<dbReference type="GO" id="GO:0030170">
    <property type="term" value="F:pyridoxal phosphate binding"/>
    <property type="evidence" value="ECO:0007669"/>
    <property type="project" value="InterPro"/>
</dbReference>
<comment type="caution">
    <text evidence="7">The sequence shown here is derived from an EMBL/GenBank/DDBJ whole genome shotgun (WGS) entry which is preliminary data.</text>
</comment>
<evidence type="ECO:0000256" key="3">
    <source>
        <dbReference type="ARBA" id="ARBA00022576"/>
    </source>
</evidence>
<sequence>MTATLPPPRALTRHDPGTIAAWDADHVIHPWESMGEEVTDRVVAAKAEGIHLYNAEGRRFIDGPGGMWCMQIGYGRREMADAIAEQAMKLAYHSPWAFASEPSALLARKLAQMTPGDLNSVFFTTGGSSAVDTALRFAQFYNNLRGRPEKKLFLARERGYHGSTYLAASVTGKDRWKNPMDVERRLVRFLPDINPYHRAPGQSEADWCDEKVEDLARAIRVEGADTIAAFIAEPILASGGVIVPPEGYLRRCAELCRAHDILFIADEVVTGFGRLGHWFASEAVFGVVPDIITCAKGLTSGYVPLGAAIISDRLIAEISGEDRAEVLFKNGYTYSGHPVCCAAALTSIEIIEREGLLEHVRRVAPHFQARLRDLARHEIVGDVRGMGLLGCVEGTARPDLPEERRFAIDQHFGELVDAACEARGLIVRPLLNMCVFSPPLIISEGEIDEMFDILDAAIGEVQGEML</sequence>
<protein>
    <submittedName>
        <fullName evidence="7">Aminotransferase</fullName>
    </submittedName>
</protein>
<dbReference type="Gene3D" id="3.90.1150.10">
    <property type="entry name" value="Aspartate Aminotransferase, domain 1"/>
    <property type="match status" value="1"/>
</dbReference>
<evidence type="ECO:0000256" key="5">
    <source>
        <dbReference type="ARBA" id="ARBA00022898"/>
    </source>
</evidence>
<dbReference type="NCBIfam" id="NF005447">
    <property type="entry name" value="PRK07036.1"/>
    <property type="match status" value="1"/>
</dbReference>
<dbReference type="PANTHER" id="PTHR43094:SF1">
    <property type="entry name" value="AMINOTRANSFERASE CLASS-III"/>
    <property type="match status" value="1"/>
</dbReference>
<comment type="similarity">
    <text evidence="2 6">Belongs to the class-III pyridoxal-phosphate-dependent aminotransferase family.</text>
</comment>
<keyword evidence="4 7" id="KW-0808">Transferase</keyword>
<comment type="cofactor">
    <cofactor evidence="1">
        <name>pyridoxal 5'-phosphate</name>
        <dbReference type="ChEBI" id="CHEBI:597326"/>
    </cofactor>
</comment>
<evidence type="ECO:0000256" key="2">
    <source>
        <dbReference type="ARBA" id="ARBA00008954"/>
    </source>
</evidence>
<dbReference type="Gene3D" id="3.40.640.10">
    <property type="entry name" value="Type I PLP-dependent aspartate aminotransferase-like (Major domain)"/>
    <property type="match status" value="1"/>
</dbReference>
<evidence type="ECO:0000256" key="4">
    <source>
        <dbReference type="ARBA" id="ARBA00022679"/>
    </source>
</evidence>
<evidence type="ECO:0000256" key="1">
    <source>
        <dbReference type="ARBA" id="ARBA00001933"/>
    </source>
</evidence>
<accession>A0A7X6JY12</accession>
<dbReference type="PIRSF" id="PIRSF000521">
    <property type="entry name" value="Transaminase_4ab_Lys_Orn"/>
    <property type="match status" value="1"/>
</dbReference>
<reference evidence="7 8" key="1">
    <citation type="submission" date="2020-04" db="EMBL/GenBank/DDBJ databases">
        <authorList>
            <person name="Yoon J."/>
        </authorList>
    </citation>
    <scope>NUCLEOTIDE SEQUENCE [LARGE SCALE GENOMIC DNA]</scope>
    <source>
        <strain evidence="7 8">KMU-115</strain>
    </source>
</reference>
<dbReference type="EMBL" id="JAAZQQ010000004">
    <property type="protein sequence ID" value="NKX45345.1"/>
    <property type="molecule type" value="Genomic_DNA"/>
</dbReference>
<dbReference type="InterPro" id="IPR015421">
    <property type="entry name" value="PyrdxlP-dep_Trfase_major"/>
</dbReference>
<gene>
    <name evidence="7" type="ORF">HCU73_12185</name>
</gene>
<dbReference type="PANTHER" id="PTHR43094">
    <property type="entry name" value="AMINOTRANSFERASE"/>
    <property type="match status" value="1"/>
</dbReference>
<evidence type="ECO:0000256" key="6">
    <source>
        <dbReference type="RuleBase" id="RU003560"/>
    </source>
</evidence>
<dbReference type="CDD" id="cd00610">
    <property type="entry name" value="OAT_like"/>
    <property type="match status" value="1"/>
</dbReference>
<dbReference type="Pfam" id="PF00202">
    <property type="entry name" value="Aminotran_3"/>
    <property type="match status" value="1"/>
</dbReference>
<organism evidence="7 8">
    <name type="scientific">Roseicyclus persicicus</name>
    <dbReference type="NCBI Taxonomy" id="2650661"/>
    <lineage>
        <taxon>Bacteria</taxon>
        <taxon>Pseudomonadati</taxon>
        <taxon>Pseudomonadota</taxon>
        <taxon>Alphaproteobacteria</taxon>
        <taxon>Rhodobacterales</taxon>
        <taxon>Roseobacteraceae</taxon>
        <taxon>Roseicyclus</taxon>
    </lineage>
</organism>
<dbReference type="Proteomes" id="UP000526408">
    <property type="component" value="Unassembled WGS sequence"/>
</dbReference>
<dbReference type="AlphaFoldDB" id="A0A7X6JY12"/>
<dbReference type="PROSITE" id="PS00600">
    <property type="entry name" value="AA_TRANSFER_CLASS_3"/>
    <property type="match status" value="1"/>
</dbReference>
<keyword evidence="5 6" id="KW-0663">Pyridoxal phosphate</keyword>
<dbReference type="InterPro" id="IPR005814">
    <property type="entry name" value="Aminotrans_3"/>
</dbReference>
<dbReference type="SUPFAM" id="SSF53383">
    <property type="entry name" value="PLP-dependent transferases"/>
    <property type="match status" value="1"/>
</dbReference>
<evidence type="ECO:0000313" key="7">
    <source>
        <dbReference type="EMBL" id="NKX45345.1"/>
    </source>
</evidence>
<proteinExistence type="inferred from homology"/>
<dbReference type="RefSeq" id="WP_168623741.1">
    <property type="nucleotide sequence ID" value="NZ_JAAZQQ010000004.1"/>
</dbReference>
<dbReference type="FunFam" id="3.40.640.10:FF:000014">
    <property type="entry name" value="Adenosylmethionine-8-amino-7-oxononanoate aminotransferase, probable"/>
    <property type="match status" value="1"/>
</dbReference>
<name>A0A7X6JY12_9RHOB</name>
<keyword evidence="8" id="KW-1185">Reference proteome</keyword>